<evidence type="ECO:0000313" key="1">
    <source>
        <dbReference type="EMBL" id="KAL1269895.1"/>
    </source>
</evidence>
<reference evidence="1 2" key="1">
    <citation type="submission" date="2023-09" db="EMBL/GenBank/DDBJ databases">
        <authorList>
            <person name="Wang M."/>
        </authorList>
    </citation>
    <scope>NUCLEOTIDE SEQUENCE [LARGE SCALE GENOMIC DNA]</scope>
    <source>
        <strain evidence="1">GT-2023</strain>
        <tissue evidence="1">Liver</tissue>
    </source>
</reference>
<proteinExistence type="predicted"/>
<gene>
    <name evidence="1" type="ORF">QQF64_032184</name>
</gene>
<protein>
    <submittedName>
        <fullName evidence="1">Uncharacterized protein</fullName>
    </submittedName>
</protein>
<evidence type="ECO:0000313" key="2">
    <source>
        <dbReference type="Proteomes" id="UP001558613"/>
    </source>
</evidence>
<organism evidence="1 2">
    <name type="scientific">Cirrhinus molitorella</name>
    <name type="common">mud carp</name>
    <dbReference type="NCBI Taxonomy" id="172907"/>
    <lineage>
        <taxon>Eukaryota</taxon>
        <taxon>Metazoa</taxon>
        <taxon>Chordata</taxon>
        <taxon>Craniata</taxon>
        <taxon>Vertebrata</taxon>
        <taxon>Euteleostomi</taxon>
        <taxon>Actinopterygii</taxon>
        <taxon>Neopterygii</taxon>
        <taxon>Teleostei</taxon>
        <taxon>Ostariophysi</taxon>
        <taxon>Cypriniformes</taxon>
        <taxon>Cyprinidae</taxon>
        <taxon>Labeoninae</taxon>
        <taxon>Labeonini</taxon>
        <taxon>Cirrhinus</taxon>
    </lineage>
</organism>
<accession>A0ABR3MZ22</accession>
<dbReference type="Proteomes" id="UP001558613">
    <property type="component" value="Unassembled WGS sequence"/>
</dbReference>
<dbReference type="EMBL" id="JAYMGO010000008">
    <property type="protein sequence ID" value="KAL1269895.1"/>
    <property type="molecule type" value="Genomic_DNA"/>
</dbReference>
<sequence>MADCSHGQLRSLTRLSSCNPKLVWRGGKGLTITSAVGGGLRSLRSVRKETEKPSAPPKTTSSSFLPVVCVCSSEPCVLGYFATSRVLVKDHCSLLSI</sequence>
<comment type="caution">
    <text evidence="1">The sequence shown here is derived from an EMBL/GenBank/DDBJ whole genome shotgun (WGS) entry which is preliminary data.</text>
</comment>
<name>A0ABR3MZ22_9TELE</name>
<keyword evidence="2" id="KW-1185">Reference proteome</keyword>